<protein>
    <submittedName>
        <fullName evidence="1">YuiC</fullName>
    </submittedName>
</protein>
<accession>A0A8S5MRR0</accession>
<dbReference type="EMBL" id="BK014970">
    <property type="protein sequence ID" value="DAD85001.1"/>
    <property type="molecule type" value="Genomic_DNA"/>
</dbReference>
<proteinExistence type="predicted"/>
<evidence type="ECO:0000313" key="1">
    <source>
        <dbReference type="EMBL" id="DAD85001.1"/>
    </source>
</evidence>
<name>A0A8S5MRR0_9CAUD</name>
<reference evidence="1" key="1">
    <citation type="journal article" date="2021" name="Proc. Natl. Acad. Sci. U.S.A.">
        <title>A Catalog of Tens of Thousands of Viruses from Human Metagenomes Reveals Hidden Associations with Chronic Diseases.</title>
        <authorList>
            <person name="Tisza M.J."/>
            <person name="Buck C.B."/>
        </authorList>
    </citation>
    <scope>NUCLEOTIDE SEQUENCE</scope>
    <source>
        <strain evidence="1">CtD6g5</strain>
    </source>
</reference>
<organism evidence="1">
    <name type="scientific">Siphoviridae sp. ctD6g5</name>
    <dbReference type="NCBI Taxonomy" id="2826196"/>
    <lineage>
        <taxon>Viruses</taxon>
        <taxon>Duplodnaviria</taxon>
        <taxon>Heunggongvirae</taxon>
        <taxon>Uroviricota</taxon>
        <taxon>Caudoviricetes</taxon>
    </lineage>
</organism>
<sequence>MRKRILSALLVLMMLLLVLLYSLPVEAAESSDLKLMRVTCYTYPPGSITASGCEVREGIVAAKKNWLDALVVLYDMDMNFIGYFEVKDTGFGIDKDGDGIGSIQEGTSIDVFRSNLERCREWTERYGDYCYVQIITDAEG</sequence>